<dbReference type="Pfam" id="PF00672">
    <property type="entry name" value="HAMP"/>
    <property type="match status" value="1"/>
</dbReference>
<sequence length="653" mass="71291">MKGLTIKNKLIIAFLVVLIIPTVLVGWFSYNSSYDEVERVILDSAETSVNQLDNSIDDLFGPIFAQVEEYATEIDSTMYDEEYEEQILDDLNQYRGLFTTIKDAFVATNEGQVVIHDDVPEDFDPRERDWYVRAMDHPGEVVVSEPYEGANSAETLVTVSTMVSDGSGVLGFDLNMEELEGAVNTISIGEEGLPFLLTEENNYVINPSEDIENGSSAEGYWVETVNASSEGVFQYEFLGDPWQMFHVTNNTTGWTVAGSMYMGEVDEAASPILTTSLTVITVSLLIGLGFMMILIRSIINPLNYIVKASERVSEGDLTEKIEYDKNDELGRLSTSFNEMVNSLKTILSGVSEKSETISSSSEELSASSEQNTQASEQISNVIQNVSEQADLQSEKVNSSVRIISEMSEGIQQIAHSSQAVSKTSENAADSVSQGNEAIKTTMNQMDAINQKVNHLSNFINDLSQRAEEIDGIIQEITNISEQTNLLALNAAIEAARAGEHGKGFAVVADEVRKLAEQSSGSTEKVRGLISSIQEGTQNAVQSMNESNEAVSEGIEVVNQADQSFTDIQEFVEDVAVQIQEVTASSEQLSSNADEVVNAVNAIKEGVEETNSGVREISSSTQEQLASMEEISSSSSSLSKLAEELQESVNQFKV</sequence>
<reference evidence="15 16" key="1">
    <citation type="submission" date="2020-08" db="EMBL/GenBank/DDBJ databases">
        <title>Genomic Encyclopedia of Type Strains, Phase IV (KMG-IV): sequencing the most valuable type-strain genomes for metagenomic binning, comparative biology and taxonomic classification.</title>
        <authorList>
            <person name="Goeker M."/>
        </authorList>
    </citation>
    <scope>NUCLEOTIDE SEQUENCE [LARGE SCALE GENOMIC DNA]</scope>
    <source>
        <strain evidence="15 16">DSM 24696</strain>
    </source>
</reference>
<organism evidence="15 16">
    <name type="scientific">Texcoconibacillus texcoconensis</name>
    <dbReference type="NCBI Taxonomy" id="1095777"/>
    <lineage>
        <taxon>Bacteria</taxon>
        <taxon>Bacillati</taxon>
        <taxon>Bacillota</taxon>
        <taxon>Bacilli</taxon>
        <taxon>Bacillales</taxon>
        <taxon>Bacillaceae</taxon>
        <taxon>Texcoconibacillus</taxon>
    </lineage>
</organism>
<comment type="similarity">
    <text evidence="9">Belongs to the methyl-accepting chemotaxis (MCP) protein family.</text>
</comment>
<dbReference type="GO" id="GO:0005886">
    <property type="term" value="C:plasma membrane"/>
    <property type="evidence" value="ECO:0007669"/>
    <property type="project" value="UniProtKB-SubCell"/>
</dbReference>
<dbReference type="GO" id="GO:0007165">
    <property type="term" value="P:signal transduction"/>
    <property type="evidence" value="ECO:0007669"/>
    <property type="project" value="UniProtKB-KW"/>
</dbReference>
<dbReference type="Gene3D" id="1.10.287.950">
    <property type="entry name" value="Methyl-accepting chemotaxis protein"/>
    <property type="match status" value="1"/>
</dbReference>
<keyword evidence="4" id="KW-0145">Chemotaxis</keyword>
<dbReference type="SUPFAM" id="SSF103190">
    <property type="entry name" value="Sensory domain-like"/>
    <property type="match status" value="1"/>
</dbReference>
<evidence type="ECO:0000256" key="12">
    <source>
        <dbReference type="SAM" id="Phobius"/>
    </source>
</evidence>
<feature type="compositionally biased region" description="Low complexity" evidence="11">
    <location>
        <begin position="624"/>
        <end position="639"/>
    </location>
</feature>
<evidence type="ECO:0000256" key="6">
    <source>
        <dbReference type="ARBA" id="ARBA00022989"/>
    </source>
</evidence>
<evidence type="ECO:0000259" key="13">
    <source>
        <dbReference type="PROSITE" id="PS50111"/>
    </source>
</evidence>
<keyword evidence="3" id="KW-0488">Methylation</keyword>
<evidence type="ECO:0000256" key="9">
    <source>
        <dbReference type="ARBA" id="ARBA00029447"/>
    </source>
</evidence>
<dbReference type="GO" id="GO:0006935">
    <property type="term" value="P:chemotaxis"/>
    <property type="evidence" value="ECO:0007669"/>
    <property type="project" value="UniProtKB-KW"/>
</dbReference>
<evidence type="ECO:0000256" key="3">
    <source>
        <dbReference type="ARBA" id="ARBA00022481"/>
    </source>
</evidence>
<protein>
    <submittedName>
        <fullName evidence="15">Methyl-accepting chemotaxis protein</fullName>
    </submittedName>
</protein>
<comment type="subcellular location">
    <subcellularLocation>
        <location evidence="1">Cell membrane</location>
        <topology evidence="1">Multi-pass membrane protein</topology>
    </subcellularLocation>
</comment>
<evidence type="ECO:0000256" key="4">
    <source>
        <dbReference type="ARBA" id="ARBA00022500"/>
    </source>
</evidence>
<keyword evidence="5 12" id="KW-0812">Transmembrane</keyword>
<keyword evidence="8 10" id="KW-0807">Transducer</keyword>
<name>A0A840QME9_9BACI</name>
<evidence type="ECO:0000256" key="7">
    <source>
        <dbReference type="ARBA" id="ARBA00023136"/>
    </source>
</evidence>
<dbReference type="FunFam" id="1.10.287.950:FF:000001">
    <property type="entry name" value="Methyl-accepting chemotaxis sensory transducer"/>
    <property type="match status" value="1"/>
</dbReference>
<dbReference type="SUPFAM" id="SSF58104">
    <property type="entry name" value="Methyl-accepting chemotaxis protein (MCP) signaling domain"/>
    <property type="match status" value="1"/>
</dbReference>
<dbReference type="Gene3D" id="3.30.450.20">
    <property type="entry name" value="PAS domain"/>
    <property type="match status" value="2"/>
</dbReference>
<dbReference type="RefSeq" id="WP_184662974.1">
    <property type="nucleotide sequence ID" value="NZ_JACHHB010000002.1"/>
</dbReference>
<evidence type="ECO:0000259" key="14">
    <source>
        <dbReference type="PROSITE" id="PS50885"/>
    </source>
</evidence>
<dbReference type="InterPro" id="IPR033479">
    <property type="entry name" value="dCache_1"/>
</dbReference>
<feature type="region of interest" description="Disordered" evidence="11">
    <location>
        <begin position="610"/>
        <end position="639"/>
    </location>
</feature>
<dbReference type="Pfam" id="PF02743">
    <property type="entry name" value="dCache_1"/>
    <property type="match status" value="1"/>
</dbReference>
<dbReference type="InterPro" id="IPR004089">
    <property type="entry name" value="MCPsignal_dom"/>
</dbReference>
<dbReference type="AlphaFoldDB" id="A0A840QME9"/>
<evidence type="ECO:0000256" key="5">
    <source>
        <dbReference type="ARBA" id="ARBA00022692"/>
    </source>
</evidence>
<feature type="compositionally biased region" description="Polar residues" evidence="11">
    <location>
        <begin position="610"/>
        <end position="623"/>
    </location>
</feature>
<evidence type="ECO:0000256" key="8">
    <source>
        <dbReference type="ARBA" id="ARBA00023224"/>
    </source>
</evidence>
<keyword evidence="2" id="KW-1003">Cell membrane</keyword>
<feature type="domain" description="Methyl-accepting transducer" evidence="13">
    <location>
        <begin position="367"/>
        <end position="603"/>
    </location>
</feature>
<dbReference type="SMART" id="SM00283">
    <property type="entry name" value="MA"/>
    <property type="match status" value="1"/>
</dbReference>
<dbReference type="PANTHER" id="PTHR32089">
    <property type="entry name" value="METHYL-ACCEPTING CHEMOTAXIS PROTEIN MCPB"/>
    <property type="match status" value="1"/>
</dbReference>
<evidence type="ECO:0000256" key="1">
    <source>
        <dbReference type="ARBA" id="ARBA00004651"/>
    </source>
</evidence>
<dbReference type="PROSITE" id="PS50111">
    <property type="entry name" value="CHEMOTAXIS_TRANSDUC_2"/>
    <property type="match status" value="1"/>
</dbReference>
<feature type="transmembrane region" description="Helical" evidence="12">
    <location>
        <begin position="12"/>
        <end position="30"/>
    </location>
</feature>
<evidence type="ECO:0000256" key="11">
    <source>
        <dbReference type="SAM" id="MobiDB-lite"/>
    </source>
</evidence>
<dbReference type="PANTHER" id="PTHR32089:SF114">
    <property type="entry name" value="METHYL-ACCEPTING CHEMOTAXIS PROTEIN MCPB"/>
    <property type="match status" value="1"/>
</dbReference>
<dbReference type="InterPro" id="IPR003660">
    <property type="entry name" value="HAMP_dom"/>
</dbReference>
<dbReference type="Proteomes" id="UP000551878">
    <property type="component" value="Unassembled WGS sequence"/>
</dbReference>
<dbReference type="CDD" id="cd18773">
    <property type="entry name" value="PDC1_HK_sensor"/>
    <property type="match status" value="1"/>
</dbReference>
<dbReference type="PROSITE" id="PS50885">
    <property type="entry name" value="HAMP"/>
    <property type="match status" value="1"/>
</dbReference>
<feature type="transmembrane region" description="Helical" evidence="12">
    <location>
        <begin position="272"/>
        <end position="295"/>
    </location>
</feature>
<dbReference type="Gene3D" id="6.10.340.10">
    <property type="match status" value="1"/>
</dbReference>
<dbReference type="CDD" id="cd11386">
    <property type="entry name" value="MCP_signal"/>
    <property type="match status" value="1"/>
</dbReference>
<evidence type="ECO:0000313" key="16">
    <source>
        <dbReference type="Proteomes" id="UP000551878"/>
    </source>
</evidence>
<comment type="caution">
    <text evidence="15">The sequence shown here is derived from an EMBL/GenBank/DDBJ whole genome shotgun (WGS) entry which is preliminary data.</text>
</comment>
<accession>A0A840QME9</accession>
<keyword evidence="6 12" id="KW-1133">Transmembrane helix</keyword>
<evidence type="ECO:0000256" key="2">
    <source>
        <dbReference type="ARBA" id="ARBA00022475"/>
    </source>
</evidence>
<gene>
    <name evidence="15" type="ORF">HNQ41_000667</name>
</gene>
<keyword evidence="7 12" id="KW-0472">Membrane</keyword>
<proteinExistence type="inferred from homology"/>
<dbReference type="CDD" id="cd06225">
    <property type="entry name" value="HAMP"/>
    <property type="match status" value="1"/>
</dbReference>
<evidence type="ECO:0000313" key="15">
    <source>
        <dbReference type="EMBL" id="MBB5172523.1"/>
    </source>
</evidence>
<dbReference type="Pfam" id="PF00015">
    <property type="entry name" value="MCPsignal"/>
    <property type="match status" value="1"/>
</dbReference>
<dbReference type="InterPro" id="IPR029151">
    <property type="entry name" value="Sensor-like_sf"/>
</dbReference>
<dbReference type="SMART" id="SM00304">
    <property type="entry name" value="HAMP"/>
    <property type="match status" value="1"/>
</dbReference>
<keyword evidence="16" id="KW-1185">Reference proteome</keyword>
<dbReference type="EMBL" id="JACHHB010000002">
    <property type="protein sequence ID" value="MBB5172523.1"/>
    <property type="molecule type" value="Genomic_DNA"/>
</dbReference>
<evidence type="ECO:0000256" key="10">
    <source>
        <dbReference type="PROSITE-ProRule" id="PRU00284"/>
    </source>
</evidence>
<feature type="domain" description="HAMP" evidence="14">
    <location>
        <begin position="296"/>
        <end position="348"/>
    </location>
</feature>